<dbReference type="EMBL" id="AP019755">
    <property type="protein sequence ID" value="BBL35483.1"/>
    <property type="molecule type" value="Genomic_DNA"/>
</dbReference>
<evidence type="ECO:0000313" key="2">
    <source>
        <dbReference type="Proteomes" id="UP000316473"/>
    </source>
</evidence>
<proteinExistence type="predicted"/>
<dbReference type="KEGG" id="nst:Nstercoris_01751"/>
<dbReference type="AlphaFoldDB" id="A0A4Y1YRB6"/>
<dbReference type="Proteomes" id="UP000316473">
    <property type="component" value="Chromosome"/>
</dbReference>
<keyword evidence="2" id="KW-1185">Reference proteome</keyword>
<gene>
    <name evidence="1" type="ORF">Nstercoris_01751</name>
</gene>
<organism evidence="1 2">
    <name type="scientific">Nitrosomonas stercoris</name>
    <dbReference type="NCBI Taxonomy" id="1444684"/>
    <lineage>
        <taxon>Bacteria</taxon>
        <taxon>Pseudomonadati</taxon>
        <taxon>Pseudomonadota</taxon>
        <taxon>Betaproteobacteria</taxon>
        <taxon>Nitrosomonadales</taxon>
        <taxon>Nitrosomonadaceae</taxon>
        <taxon>Nitrosomonas</taxon>
    </lineage>
</organism>
<evidence type="ECO:0000313" key="1">
    <source>
        <dbReference type="EMBL" id="BBL35483.1"/>
    </source>
</evidence>
<protein>
    <submittedName>
        <fullName evidence="1">Uncharacterized protein</fullName>
    </submittedName>
</protein>
<sequence length="40" mass="4686">MGIVIRFLEKASRDDQFDVTGKNWSSQVAWLVDDMRDQLD</sequence>
<accession>A0A4Y1YRB6</accession>
<name>A0A4Y1YRB6_9PROT</name>
<reference evidence="1 2" key="1">
    <citation type="submission" date="2019-06" db="EMBL/GenBank/DDBJ databases">
        <title>Nitrosomonas stercoris KYUHI-S whole genome shotgun sequence.</title>
        <authorList>
            <person name="Nakagawa T."/>
            <person name="Tsuchiya Y."/>
            <person name="Takahashi R."/>
        </authorList>
    </citation>
    <scope>NUCLEOTIDE SEQUENCE [LARGE SCALE GENOMIC DNA]</scope>
    <source>
        <strain evidence="1 2">KYUHI-S</strain>
    </source>
</reference>